<name>A0ABS9Q110_9MICO</name>
<keyword evidence="1" id="KW-0812">Transmembrane</keyword>
<evidence type="ECO:0000313" key="2">
    <source>
        <dbReference type="EMBL" id="MCG7321557.1"/>
    </source>
</evidence>
<proteinExistence type="predicted"/>
<keyword evidence="3" id="KW-1185">Reference proteome</keyword>
<dbReference type="RefSeq" id="WP_239263306.1">
    <property type="nucleotide sequence ID" value="NZ_JAKRCV010000014.1"/>
</dbReference>
<keyword evidence="1" id="KW-0472">Membrane</keyword>
<reference evidence="2 3" key="1">
    <citation type="submission" date="2022-02" db="EMBL/GenBank/DDBJ databases">
        <title>Uncovering new skin microbiome diversity through culturing and metagenomics.</title>
        <authorList>
            <person name="Conlan S."/>
            <person name="Deming C."/>
            <person name="Nisc Comparative Sequencing Program N."/>
            <person name="Segre J.A."/>
        </authorList>
    </citation>
    <scope>NUCLEOTIDE SEQUENCE [LARGE SCALE GENOMIC DNA]</scope>
    <source>
        <strain evidence="2 3">ACRQZ</strain>
    </source>
</reference>
<feature type="transmembrane region" description="Helical" evidence="1">
    <location>
        <begin position="23"/>
        <end position="44"/>
    </location>
</feature>
<protein>
    <submittedName>
        <fullName evidence="2">Uncharacterized protein</fullName>
    </submittedName>
</protein>
<comment type="caution">
    <text evidence="2">The sequence shown here is derived from an EMBL/GenBank/DDBJ whole genome shotgun (WGS) entry which is preliminary data.</text>
</comment>
<dbReference type="Proteomes" id="UP001521931">
    <property type="component" value="Unassembled WGS sequence"/>
</dbReference>
<organism evidence="2 3">
    <name type="scientific">Arsenicicoccus bolidensis</name>
    <dbReference type="NCBI Taxonomy" id="229480"/>
    <lineage>
        <taxon>Bacteria</taxon>
        <taxon>Bacillati</taxon>
        <taxon>Actinomycetota</taxon>
        <taxon>Actinomycetes</taxon>
        <taxon>Micrococcales</taxon>
        <taxon>Intrasporangiaceae</taxon>
        <taxon>Arsenicicoccus</taxon>
    </lineage>
</organism>
<feature type="transmembrane region" description="Helical" evidence="1">
    <location>
        <begin position="50"/>
        <end position="68"/>
    </location>
</feature>
<evidence type="ECO:0000256" key="1">
    <source>
        <dbReference type="SAM" id="Phobius"/>
    </source>
</evidence>
<keyword evidence="1" id="KW-1133">Transmembrane helix</keyword>
<evidence type="ECO:0000313" key="3">
    <source>
        <dbReference type="Proteomes" id="UP001521931"/>
    </source>
</evidence>
<gene>
    <name evidence="2" type="ORF">MHL29_06560</name>
</gene>
<accession>A0ABS9Q110</accession>
<dbReference type="EMBL" id="JAKRCV010000014">
    <property type="protein sequence ID" value="MCG7321557.1"/>
    <property type="molecule type" value="Genomic_DNA"/>
</dbReference>
<sequence length="162" mass="17827">MTISSAEALAALRRSALGARSRWSLALFTCGSVVVGLLTVDWWRNEQMGVGWWLKLVCVLLLAVAVWREVRDWLRRRRLADAPDGLHAMAVAPEVHTTHHRLVGASGDVWDLPWSGVHATTGQQVWVTPLEAGRPCYLVVPGVETRVAYVAKGATRVPAEAR</sequence>